<gene>
    <name evidence="2" type="ORF">RM553_17245</name>
</gene>
<organism evidence="2 3">
    <name type="scientific">Autumnicola tepida</name>
    <dbReference type="NCBI Taxonomy" id="3075595"/>
    <lineage>
        <taxon>Bacteria</taxon>
        <taxon>Pseudomonadati</taxon>
        <taxon>Bacteroidota</taxon>
        <taxon>Flavobacteriia</taxon>
        <taxon>Flavobacteriales</taxon>
        <taxon>Flavobacteriaceae</taxon>
        <taxon>Autumnicola</taxon>
    </lineage>
</organism>
<dbReference type="Proteomes" id="UP001262889">
    <property type="component" value="Unassembled WGS sequence"/>
</dbReference>
<dbReference type="InterPro" id="IPR029044">
    <property type="entry name" value="Nucleotide-diphossugar_trans"/>
</dbReference>
<accession>A0ABU3CF20</accession>
<reference evidence="2 3" key="1">
    <citation type="submission" date="2023-09" db="EMBL/GenBank/DDBJ databases">
        <authorList>
            <person name="Rey-Velasco X."/>
        </authorList>
    </citation>
    <scope>NUCLEOTIDE SEQUENCE [LARGE SCALE GENOMIC DNA]</scope>
    <source>
        <strain evidence="2 3">F363</strain>
    </source>
</reference>
<dbReference type="Gene3D" id="3.90.550.10">
    <property type="entry name" value="Spore Coat Polysaccharide Biosynthesis Protein SpsA, Chain A"/>
    <property type="match status" value="1"/>
</dbReference>
<dbReference type="PANTHER" id="PTHR43685">
    <property type="entry name" value="GLYCOSYLTRANSFERASE"/>
    <property type="match status" value="1"/>
</dbReference>
<evidence type="ECO:0000313" key="2">
    <source>
        <dbReference type="EMBL" id="MDT0644590.1"/>
    </source>
</evidence>
<keyword evidence="3" id="KW-1185">Reference proteome</keyword>
<dbReference type="EMBL" id="JAVRHQ010000029">
    <property type="protein sequence ID" value="MDT0644590.1"/>
    <property type="molecule type" value="Genomic_DNA"/>
</dbReference>
<evidence type="ECO:0000313" key="3">
    <source>
        <dbReference type="Proteomes" id="UP001262889"/>
    </source>
</evidence>
<sequence length="275" mass="32697">MNKKTGVIILTYNRLDLLKITVCKVLAQSLKPSEILIIDNNSTDNTREYLNNLEGVTKIYLPDNTGPAGGFYEGVKYFAEKTDVDYVWMMDDDFFPFDSCLEILLENADKDHILFPYTREKDLAFRKQPGWWGVLVPMHIIDTVGYPMKEFFFWSEDSEYLLYRIREKYKFKAKWIQPAKGVHFTKRETNYRKPWRYYYEVRNMLYMRLYVRKPTARRYYKLLRSWTFLLGAIIIKETDKGPKFKLFIKGTMDGVTKKLGKTIDPVTQKVVVKQK</sequence>
<dbReference type="PANTHER" id="PTHR43685:SF2">
    <property type="entry name" value="GLYCOSYLTRANSFERASE 2-LIKE DOMAIN-CONTAINING PROTEIN"/>
    <property type="match status" value="1"/>
</dbReference>
<dbReference type="SUPFAM" id="SSF53448">
    <property type="entry name" value="Nucleotide-diphospho-sugar transferases"/>
    <property type="match status" value="1"/>
</dbReference>
<dbReference type="InterPro" id="IPR050834">
    <property type="entry name" value="Glycosyltransf_2"/>
</dbReference>
<name>A0ABU3CF20_9FLAO</name>
<comment type="caution">
    <text evidence="2">The sequence shown here is derived from an EMBL/GenBank/DDBJ whole genome shotgun (WGS) entry which is preliminary data.</text>
</comment>
<dbReference type="Pfam" id="PF00535">
    <property type="entry name" value="Glycos_transf_2"/>
    <property type="match status" value="1"/>
</dbReference>
<evidence type="ECO:0000259" key="1">
    <source>
        <dbReference type="Pfam" id="PF00535"/>
    </source>
</evidence>
<dbReference type="InterPro" id="IPR001173">
    <property type="entry name" value="Glyco_trans_2-like"/>
</dbReference>
<feature type="domain" description="Glycosyltransferase 2-like" evidence="1">
    <location>
        <begin position="7"/>
        <end position="112"/>
    </location>
</feature>
<proteinExistence type="predicted"/>
<protein>
    <submittedName>
        <fullName evidence="2">Glycosyltransferase family 2 protein</fullName>
    </submittedName>
</protein>
<dbReference type="RefSeq" id="WP_311536207.1">
    <property type="nucleotide sequence ID" value="NZ_JAVRHQ010000029.1"/>
</dbReference>
<dbReference type="CDD" id="cd04185">
    <property type="entry name" value="GT_2_like_b"/>
    <property type="match status" value="1"/>
</dbReference>